<dbReference type="Proteomes" id="UP000236161">
    <property type="component" value="Unassembled WGS sequence"/>
</dbReference>
<reference evidence="4 5" key="1">
    <citation type="journal article" date="2017" name="Nature">
        <title>The Apostasia genome and the evolution of orchids.</title>
        <authorList>
            <person name="Zhang G.Q."/>
            <person name="Liu K.W."/>
            <person name="Li Z."/>
            <person name="Lohaus R."/>
            <person name="Hsiao Y.Y."/>
            <person name="Niu S.C."/>
            <person name="Wang J.Y."/>
            <person name="Lin Y.C."/>
            <person name="Xu Q."/>
            <person name="Chen L.J."/>
            <person name="Yoshida K."/>
            <person name="Fujiwara S."/>
            <person name="Wang Z.W."/>
            <person name="Zhang Y.Q."/>
            <person name="Mitsuda N."/>
            <person name="Wang M."/>
            <person name="Liu G.H."/>
            <person name="Pecoraro L."/>
            <person name="Huang H.X."/>
            <person name="Xiao X.J."/>
            <person name="Lin M."/>
            <person name="Wu X.Y."/>
            <person name="Wu W.L."/>
            <person name="Chen Y.Y."/>
            <person name="Chang S.B."/>
            <person name="Sakamoto S."/>
            <person name="Ohme-Takagi M."/>
            <person name="Yagi M."/>
            <person name="Zeng S.J."/>
            <person name="Shen C.Y."/>
            <person name="Yeh C.M."/>
            <person name="Luo Y.B."/>
            <person name="Tsai W.C."/>
            <person name="Van de Peer Y."/>
            <person name="Liu Z.J."/>
        </authorList>
    </citation>
    <scope>NUCLEOTIDE SEQUENCE [LARGE SCALE GENOMIC DNA]</scope>
    <source>
        <strain evidence="5">cv. Shenzhen</strain>
        <tissue evidence="4">Stem</tissue>
    </source>
</reference>
<dbReference type="PANTHER" id="PTHR31515:SF2">
    <property type="entry name" value="TRANSMEMBRANE PROTEIN"/>
    <property type="match status" value="1"/>
</dbReference>
<dbReference type="AlphaFoldDB" id="A0A2I0A7E0"/>
<feature type="transmembrane region" description="Helical" evidence="2">
    <location>
        <begin position="928"/>
        <end position="947"/>
    </location>
</feature>
<dbReference type="Pfam" id="PF25483">
    <property type="entry name" value="DUF7906"/>
    <property type="match status" value="1"/>
</dbReference>
<evidence type="ECO:0000313" key="5">
    <source>
        <dbReference type="Proteomes" id="UP000236161"/>
    </source>
</evidence>
<dbReference type="STRING" id="1088818.A0A2I0A7E0"/>
<proteinExistence type="predicted"/>
<dbReference type="InterPro" id="IPR057228">
    <property type="entry name" value="DUF7906"/>
</dbReference>
<feature type="domain" description="DUF7906" evidence="3">
    <location>
        <begin position="392"/>
        <end position="435"/>
    </location>
</feature>
<sequence>MDFTPRRLEPTSVLRSKFSLPRAALLILVIISSLLVLESNAAPWETRKSGKSSVFSLFNLKSKSKFWSESVIRTDFDDLEGSVPSGHGKTEALNYTKAGNIANFLKMSEVDSIYLPVPVNFIFIGFEGKGNHEFKLGSEEMLRWFTKIDHIFEHTRIPPIGETLSPFYKITIGKSQHHHLPLVSRVNYNFFVHAIQMGESVTAVFEQAVTSLSRKDDIFDSRADEDLIWQVDIDRMGFLFSTLVGYLKIEDAYNIFILNPKCNNKRLHYGYRRGLSGSEINLLKENKTLQSKILQLEHATGIVFEIDKPNPRPLYVNRVASNFAWTTTEEVDTLEWSKRCSDVLNNVKISNDGKDDIELLSNKVVQMLHGKKDDLNNLLEKGLKTGDFSGFHVDCLTDTWIGGDRWAFIDLSAGPFSWGPAVGGEGVRTELSLPNVGKTIGAVAEITEDEAEDKLQDAIRERFSSFADDHQAIDILLAEIDVYELFAFKHCKGRRTKLALCEELDERMHDLKNELEGYNGDESAESQKKALNALKRMEKWNLFSDTPEEYQSYTVARDSFLAQLGATLWGSIRHIVAPSMADGAYHYYEKISFQIYFVTQEKVKNMKNLPVNLMALTDGLSSLAVASQKVMFSQHLLALSEDPALTMAFSIARRAAAVPLLLVNGTYRLTTRAYLDSSILQHQLQKLSDHVTLKGMPSDSRSTLEVPIFWFIHNDVLLLDKHYQARALSDMVIVVQSDKPAWESYLQCNGKSLLSDLRRPIKAAIASTAEHLAGLLPLHLVYSQAHDTAIEDWTWSVGCNPVSITSHGWHLSLFQSDAIARNYIVTALEESIIASNAAIRLLVLEHTTMQGFKLFKSQEQSIVDKYNSLVGLWRRISTVSSGLRYGDALRLLYLLEDSSKGFANQVNSTIALLHPIHCTRQRKVDVELDLTTIPAFLVVFIILWLVLRPRRPKPKIN</sequence>
<evidence type="ECO:0000256" key="1">
    <source>
        <dbReference type="SAM" id="Coils"/>
    </source>
</evidence>
<accession>A0A2I0A7E0</accession>
<keyword evidence="1" id="KW-0175">Coiled coil</keyword>
<evidence type="ECO:0000313" key="4">
    <source>
        <dbReference type="EMBL" id="PKA51435.1"/>
    </source>
</evidence>
<keyword evidence="2" id="KW-0472">Membrane</keyword>
<keyword evidence="2" id="KW-0812">Transmembrane</keyword>
<dbReference type="OrthoDB" id="16573at2759"/>
<dbReference type="PANTHER" id="PTHR31515">
    <property type="entry name" value="TRANSMEMBRANE PROTEIN-RELATED"/>
    <property type="match status" value="1"/>
</dbReference>
<keyword evidence="2" id="KW-1133">Transmembrane helix</keyword>
<evidence type="ECO:0000259" key="3">
    <source>
        <dbReference type="Pfam" id="PF25483"/>
    </source>
</evidence>
<organism evidence="4 5">
    <name type="scientific">Apostasia shenzhenica</name>
    <dbReference type="NCBI Taxonomy" id="1088818"/>
    <lineage>
        <taxon>Eukaryota</taxon>
        <taxon>Viridiplantae</taxon>
        <taxon>Streptophyta</taxon>
        <taxon>Embryophyta</taxon>
        <taxon>Tracheophyta</taxon>
        <taxon>Spermatophyta</taxon>
        <taxon>Magnoliopsida</taxon>
        <taxon>Liliopsida</taxon>
        <taxon>Asparagales</taxon>
        <taxon>Orchidaceae</taxon>
        <taxon>Apostasioideae</taxon>
        <taxon>Apostasia</taxon>
    </lineage>
</organism>
<evidence type="ECO:0000256" key="2">
    <source>
        <dbReference type="SAM" id="Phobius"/>
    </source>
</evidence>
<protein>
    <recommendedName>
        <fullName evidence="3">DUF7906 domain-containing protein</fullName>
    </recommendedName>
</protein>
<name>A0A2I0A7E0_9ASPA</name>
<dbReference type="EMBL" id="KZ452013">
    <property type="protein sequence ID" value="PKA51435.1"/>
    <property type="molecule type" value="Genomic_DNA"/>
</dbReference>
<gene>
    <name evidence="4" type="ORF">AXF42_Ash002800</name>
</gene>
<feature type="coiled-coil region" evidence="1">
    <location>
        <begin position="494"/>
        <end position="521"/>
    </location>
</feature>
<keyword evidence="5" id="KW-1185">Reference proteome</keyword>